<sequence length="784" mass="84360">MHFLRQRLARAAGLFLLGVTSQAHSASAYDCFGANGVDLKAAVATYFEDPSAWNTTSEYTTYGPMEDWCTKPVTNMDNLFLNKLTFNANITAWDTSSVTHMTSMFQGARVFNQDISGWDTSSVTTMGNMFHEARAFNANITAWDTSSVANMRGMFHGARVFNQDISGWDTSSATHMAGMFIRAYAFNQDISSWNTSKVAAMFYMFNWASAFNQDISGWDTSKVTAMGRMFHGASTFNQDISGWDTSSATSMDLMFAGASAFNQDVSGWNITKVINMANMFNGASTFNQYLCAWKDDFPYNNAIDIFSSSGCTDKKTPTSNQSPFCAGSAEDCQAYPYTHPPTNSPTNMPTNLPTNSPSPGPTNQPTSLPSRSPTNAPTNLPTNVPTNTPTNLPTKSPSHGPTNQPTPLPSHSPTHAPANSPTPAIPSWALEFDSLSSNFDKESTSEITLNYVIGKDREYEVNILKTGCKEAVTGATVNNTTSISPIQGNPSNSNLTVSVDIQKDTIAAVGSNIWDGSNKTVHFCVLIRLTSNGSGEAKVIKKLERNVVIDLDFETAFTAGDANFDKTTLESEEEEAQVGDYIKACTCDDKESFTCNTNVLGPDDFLNVCINSTAAEMEINYLDSLKMTQGEKTLDIVQAKELKDLSISSMSYVKPKNGVHVATVIPATYFSYDEATSAQVSGVLYLKLQGSRRRLAVEIAGNGQPNAQSAGSSSASVASTPRALQAESTGTGDEESAFAIEVKLQKSELGDASNANSAINAVKTGFVGVFAVIGTAAAAAIMMW</sequence>
<evidence type="ECO:0000256" key="2">
    <source>
        <dbReference type="SAM" id="SignalP"/>
    </source>
</evidence>
<dbReference type="NCBIfam" id="TIGR02167">
    <property type="entry name" value="Liste_lipo_26"/>
    <property type="match status" value="7"/>
</dbReference>
<dbReference type="InterPro" id="IPR005046">
    <property type="entry name" value="DUF285"/>
</dbReference>
<evidence type="ECO:0000313" key="4">
    <source>
        <dbReference type="Proteomes" id="UP001224775"/>
    </source>
</evidence>
<feature type="compositionally biased region" description="Polar residues" evidence="1">
    <location>
        <begin position="411"/>
        <end position="422"/>
    </location>
</feature>
<dbReference type="Proteomes" id="UP001224775">
    <property type="component" value="Unassembled WGS sequence"/>
</dbReference>
<keyword evidence="2" id="KW-0732">Signal</keyword>
<gene>
    <name evidence="3" type="ORF">QTG54_009544</name>
</gene>
<feature type="region of interest" description="Disordered" evidence="1">
    <location>
        <begin position="702"/>
        <end position="732"/>
    </location>
</feature>
<comment type="caution">
    <text evidence="3">The sequence shown here is derived from an EMBL/GenBank/DDBJ whole genome shotgun (WGS) entry which is preliminary data.</text>
</comment>
<feature type="compositionally biased region" description="Low complexity" evidence="1">
    <location>
        <begin position="707"/>
        <end position="719"/>
    </location>
</feature>
<reference evidence="3" key="1">
    <citation type="submission" date="2023-06" db="EMBL/GenBank/DDBJ databases">
        <title>Survivors Of The Sea: Transcriptome response of Skeletonema marinoi to long-term dormancy.</title>
        <authorList>
            <person name="Pinder M.I.M."/>
            <person name="Kourtchenko O."/>
            <person name="Robertson E.K."/>
            <person name="Larsson T."/>
            <person name="Maumus F."/>
            <person name="Osuna-Cruz C.M."/>
            <person name="Vancaester E."/>
            <person name="Stenow R."/>
            <person name="Vandepoele K."/>
            <person name="Ploug H."/>
            <person name="Bruchert V."/>
            <person name="Godhe A."/>
            <person name="Topel M."/>
        </authorList>
    </citation>
    <scope>NUCLEOTIDE SEQUENCE</scope>
    <source>
        <strain evidence="3">R05AC</strain>
    </source>
</reference>
<dbReference type="PANTHER" id="PTHR36489:SF2">
    <property type="entry name" value="APPLE DOMAIN-CONTAINING PROTEIN"/>
    <property type="match status" value="1"/>
</dbReference>
<feature type="compositionally biased region" description="Low complexity" evidence="1">
    <location>
        <begin position="363"/>
        <end position="394"/>
    </location>
</feature>
<evidence type="ECO:0000256" key="1">
    <source>
        <dbReference type="SAM" id="MobiDB-lite"/>
    </source>
</evidence>
<feature type="compositionally biased region" description="Low complexity" evidence="1">
    <location>
        <begin position="344"/>
        <end position="355"/>
    </location>
</feature>
<evidence type="ECO:0000313" key="3">
    <source>
        <dbReference type="EMBL" id="KAK1739785.1"/>
    </source>
</evidence>
<keyword evidence="4" id="KW-1185">Reference proteome</keyword>
<organism evidence="3 4">
    <name type="scientific">Skeletonema marinoi</name>
    <dbReference type="NCBI Taxonomy" id="267567"/>
    <lineage>
        <taxon>Eukaryota</taxon>
        <taxon>Sar</taxon>
        <taxon>Stramenopiles</taxon>
        <taxon>Ochrophyta</taxon>
        <taxon>Bacillariophyta</taxon>
        <taxon>Coscinodiscophyceae</taxon>
        <taxon>Thalassiosirophycidae</taxon>
        <taxon>Thalassiosirales</taxon>
        <taxon>Skeletonemataceae</taxon>
        <taxon>Skeletonema</taxon>
        <taxon>Skeletonema marinoi-dohrnii complex</taxon>
    </lineage>
</organism>
<feature type="region of interest" description="Disordered" evidence="1">
    <location>
        <begin position="336"/>
        <end position="425"/>
    </location>
</feature>
<feature type="chain" id="PRO_5042156609" evidence="2">
    <location>
        <begin position="29"/>
        <end position="784"/>
    </location>
</feature>
<name>A0AAD9DBK3_9STRA</name>
<feature type="signal peptide" evidence="2">
    <location>
        <begin position="1"/>
        <end position="28"/>
    </location>
</feature>
<dbReference type="PANTHER" id="PTHR36489">
    <property type="entry name" value="PROTEIN-COUPLED RECEPTOR GPR1, PUTATIVE-RELATED"/>
    <property type="match status" value="1"/>
</dbReference>
<dbReference type="Pfam" id="PF03382">
    <property type="entry name" value="DUF285"/>
    <property type="match status" value="1"/>
</dbReference>
<dbReference type="AlphaFoldDB" id="A0AAD9DBK3"/>
<accession>A0AAD9DBK3</accession>
<dbReference type="EMBL" id="JATAAI010000017">
    <property type="protein sequence ID" value="KAK1739785.1"/>
    <property type="molecule type" value="Genomic_DNA"/>
</dbReference>
<proteinExistence type="predicted"/>
<protein>
    <submittedName>
        <fullName evidence="3">DUF285 domain-containing protein</fullName>
    </submittedName>
</protein>
<dbReference type="InterPro" id="IPR011889">
    <property type="entry name" value="Liste_lipo_26"/>
</dbReference>